<accession>A0A941HRN4</accession>
<dbReference type="RefSeq" id="WP_211802212.1">
    <property type="nucleotide sequence ID" value="NZ_JAGSCS010000014.1"/>
</dbReference>
<name>A0A941HRN4_9CLOT</name>
<gene>
    <name evidence="1" type="ORF">KCG48_10655</name>
</gene>
<keyword evidence="2" id="KW-1185">Reference proteome</keyword>
<reference evidence="1" key="1">
    <citation type="submission" date="2021-04" db="EMBL/GenBank/DDBJ databases">
        <title>Proteiniclasticum sedimins sp. nov., an obligate anaerobic bacterium isolated from anaerobic sludge.</title>
        <authorList>
            <person name="Liu J."/>
        </authorList>
    </citation>
    <scope>NUCLEOTIDE SEQUENCE</scope>
    <source>
        <strain evidence="1">BAD-10</strain>
    </source>
</reference>
<protein>
    <submittedName>
        <fullName evidence="1">Uncharacterized protein</fullName>
    </submittedName>
</protein>
<evidence type="ECO:0000313" key="1">
    <source>
        <dbReference type="EMBL" id="MBR0576793.1"/>
    </source>
</evidence>
<dbReference type="AlphaFoldDB" id="A0A941HRN4"/>
<sequence>MKIRREEYLEQLPARSLSREVRAMRMSTQEEFEIWLDEIIEIPDEAFDKEGNLIGKAIH</sequence>
<dbReference type="Proteomes" id="UP000675379">
    <property type="component" value="Unassembled WGS sequence"/>
</dbReference>
<dbReference type="EMBL" id="JAGSCS010000014">
    <property type="protein sequence ID" value="MBR0576793.1"/>
    <property type="molecule type" value="Genomic_DNA"/>
</dbReference>
<comment type="caution">
    <text evidence="1">The sequence shown here is derived from an EMBL/GenBank/DDBJ whole genome shotgun (WGS) entry which is preliminary data.</text>
</comment>
<proteinExistence type="predicted"/>
<evidence type="ECO:0000313" key="2">
    <source>
        <dbReference type="Proteomes" id="UP000675379"/>
    </source>
</evidence>
<organism evidence="1 2">
    <name type="scientific">Proteiniclasticum sediminis</name>
    <dbReference type="NCBI Taxonomy" id="2804028"/>
    <lineage>
        <taxon>Bacteria</taxon>
        <taxon>Bacillati</taxon>
        <taxon>Bacillota</taxon>
        <taxon>Clostridia</taxon>
        <taxon>Eubacteriales</taxon>
        <taxon>Clostridiaceae</taxon>
        <taxon>Proteiniclasticum</taxon>
    </lineage>
</organism>